<dbReference type="InterPro" id="IPR052550">
    <property type="entry name" value="Pyrimidine_5'-ntase_YjjG"/>
</dbReference>
<dbReference type="Proteomes" id="UP000067598">
    <property type="component" value="Unassembled WGS sequence"/>
</dbReference>
<dbReference type="PATRIC" id="fig|47770.28.peg.1639"/>
<reference evidence="1 3" key="1">
    <citation type="journal article" date="2016" name="Microbiology (Mosc.)">
        <title>Comparison of Lactobacillus crispatus isolates from Lactobacillus-dominated vaginal microbiomes with isolates from microbiomes containing bacterial vaginosis-associated bacteria.</title>
        <authorList>
            <person name="Abdelmaksoud A.A."/>
            <person name="Koparde V.N."/>
            <person name="Sheth N.U."/>
            <person name="Serrano M.G."/>
            <person name="Glascock A.L."/>
            <person name="Fettweis J.M."/>
            <person name="Strauss Iii J.F."/>
            <person name="Buck G.A."/>
            <person name="Jefferson K.K."/>
        </authorList>
    </citation>
    <scope>NUCLEOTIDE SEQUENCE [LARGE SCALE GENOMIC DNA]</scope>
    <source>
        <strain evidence="1 3">VMC3</strain>
    </source>
</reference>
<dbReference type="Gene3D" id="3.40.50.1000">
    <property type="entry name" value="HAD superfamily/HAD-like"/>
    <property type="match status" value="1"/>
</dbReference>
<dbReference type="NCBIfam" id="TIGR01549">
    <property type="entry name" value="HAD-SF-IA-v1"/>
    <property type="match status" value="1"/>
</dbReference>
<evidence type="ECO:0000313" key="4">
    <source>
        <dbReference type="Proteomes" id="UP000460132"/>
    </source>
</evidence>
<accession>A0A109DCI5</accession>
<dbReference type="InterPro" id="IPR041492">
    <property type="entry name" value="HAD_2"/>
</dbReference>
<proteinExistence type="predicted"/>
<dbReference type="Proteomes" id="UP000460132">
    <property type="component" value="Unassembled WGS sequence"/>
</dbReference>
<dbReference type="SUPFAM" id="SSF56784">
    <property type="entry name" value="HAD-like"/>
    <property type="match status" value="1"/>
</dbReference>
<dbReference type="Gene3D" id="1.10.150.240">
    <property type="entry name" value="Putative phosphatase, domain 2"/>
    <property type="match status" value="1"/>
</dbReference>
<organism evidence="1 3">
    <name type="scientific">Lactobacillus crispatus</name>
    <dbReference type="NCBI Taxonomy" id="47770"/>
    <lineage>
        <taxon>Bacteria</taxon>
        <taxon>Bacillati</taxon>
        <taxon>Bacillota</taxon>
        <taxon>Bacilli</taxon>
        <taxon>Lactobacillales</taxon>
        <taxon>Lactobacillaceae</taxon>
        <taxon>Lactobacillus</taxon>
    </lineage>
</organism>
<evidence type="ECO:0000313" key="2">
    <source>
        <dbReference type="EMBL" id="MYN54725.1"/>
    </source>
</evidence>
<dbReference type="InterPro" id="IPR006439">
    <property type="entry name" value="HAD-SF_hydro_IA"/>
</dbReference>
<dbReference type="PANTHER" id="PTHR47478">
    <property type="match status" value="1"/>
</dbReference>
<dbReference type="Pfam" id="PF13419">
    <property type="entry name" value="HAD_2"/>
    <property type="match status" value="1"/>
</dbReference>
<evidence type="ECO:0000313" key="3">
    <source>
        <dbReference type="Proteomes" id="UP000067598"/>
    </source>
</evidence>
<reference evidence="2 4" key="2">
    <citation type="submission" date="2020-01" db="EMBL/GenBank/DDBJ databases">
        <title>Vaginal microbiome of pregnant Indian women: Insights into the genome of dominants Lactobacillus species.</title>
        <authorList>
            <person name="Das B."/>
            <person name="Mehta O."/>
            <person name="Ghosh T.S."/>
            <person name="Kothidar A."/>
            <person name="Gowtham M.R."/>
            <person name="Mitra R."/>
            <person name="Kshetrapal P."/>
            <person name="Wadhwa N."/>
            <person name="Thiruvengadam R."/>
            <person name="Nair G.B."/>
            <person name="Bhatnagar S."/>
            <person name="Pore S."/>
        </authorList>
    </citation>
    <scope>NUCLEOTIDE SEQUENCE [LARGE SCALE GENOMIC DNA]</scope>
    <source>
        <strain evidence="2 4">Indica2</strain>
    </source>
</reference>
<sequence>MKNYTHILFDIDDTIFDFPSAEKAALESVFQYLHLDLTPAIHQTYTAFNRKLWDQIDKGQLTRDQMQAMRFSTFFKKEFNLDIKDNNKLLQIYQNGMATSHIFNLHAKDTIEKLHQQGFHLAIISNGIYRVQKKRLTEGGVIEDFDHLFVSEKMGVMKPTKKFFAYIFQKTDYSPNNSIVIGDDLKADISGAKASHLDSIWYNRHHEMNISNIHPNFVIDDLAAIPSLLA</sequence>
<dbReference type="GO" id="GO:0008253">
    <property type="term" value="F:5'-nucleotidase activity"/>
    <property type="evidence" value="ECO:0007669"/>
    <property type="project" value="InterPro"/>
</dbReference>
<dbReference type="AlphaFoldDB" id="A0A109DCI5"/>
<gene>
    <name evidence="1" type="ORF">AEL95_10130</name>
    <name evidence="2" type="ORF">GTK63_10775</name>
</gene>
<dbReference type="InterPro" id="IPR023198">
    <property type="entry name" value="PGP-like_dom2"/>
</dbReference>
<dbReference type="InterPro" id="IPR023214">
    <property type="entry name" value="HAD_sf"/>
</dbReference>
<protein>
    <submittedName>
        <fullName evidence="2">Noncanonical pyrimidine nucleotidase, YjjG family</fullName>
    </submittedName>
</protein>
<dbReference type="RefSeq" id="WP_060462556.1">
    <property type="nucleotide sequence ID" value="NZ_AP025162.1"/>
</dbReference>
<dbReference type="EMBL" id="WWFF01000024">
    <property type="protein sequence ID" value="MYN54725.1"/>
    <property type="molecule type" value="Genomic_DNA"/>
</dbReference>
<dbReference type="SFLD" id="SFLDG01129">
    <property type="entry name" value="C1.5:_HAD__Beta-PGM__Phosphata"/>
    <property type="match status" value="1"/>
</dbReference>
<dbReference type="PANTHER" id="PTHR47478:SF1">
    <property type="entry name" value="PYRIMIDINE 5'-NUCLEOTIDASE YJJG"/>
    <property type="match status" value="1"/>
</dbReference>
<name>A0A109DCI5_9LACO</name>
<dbReference type="PRINTS" id="PR00413">
    <property type="entry name" value="HADHALOGNASE"/>
</dbReference>
<comment type="caution">
    <text evidence="1">The sequence shown here is derived from an EMBL/GenBank/DDBJ whole genome shotgun (WGS) entry which is preliminary data.</text>
</comment>
<dbReference type="EMBL" id="LJGP01000059">
    <property type="protein sequence ID" value="KWU02907.1"/>
    <property type="molecule type" value="Genomic_DNA"/>
</dbReference>
<evidence type="ECO:0000313" key="1">
    <source>
        <dbReference type="EMBL" id="KWU02907.1"/>
    </source>
</evidence>
<dbReference type="InterPro" id="IPR036412">
    <property type="entry name" value="HAD-like_sf"/>
</dbReference>
<dbReference type="InterPro" id="IPR011951">
    <property type="entry name" value="HAD-SF_hydro_IA_YjjG/PynA"/>
</dbReference>
<dbReference type="SFLD" id="SFLDS00003">
    <property type="entry name" value="Haloacid_Dehalogenase"/>
    <property type="match status" value="1"/>
</dbReference>
<dbReference type="NCBIfam" id="TIGR02254">
    <property type="entry name" value="YjjG_YfnB"/>
    <property type="match status" value="1"/>
</dbReference>